<dbReference type="SUPFAM" id="SSF68923">
    <property type="entry name" value="PEP carboxykinase N-terminal domain"/>
    <property type="match status" value="1"/>
</dbReference>
<dbReference type="PANTHER" id="PTHR11561:SF0">
    <property type="entry name" value="PHOSPHOENOLPYRUVATE CARBOXYKINASE [GTP]-RELATED"/>
    <property type="match status" value="1"/>
</dbReference>
<dbReference type="GO" id="GO:0046327">
    <property type="term" value="P:glycerol biosynthetic process from pyruvate"/>
    <property type="evidence" value="ECO:0007669"/>
    <property type="project" value="TreeGrafter"/>
</dbReference>
<evidence type="ECO:0000313" key="16">
    <source>
        <dbReference type="Proteomes" id="UP000008743"/>
    </source>
</evidence>
<dbReference type="STRING" id="595528.A0A0D2VKL6"/>
<dbReference type="InterPro" id="IPR008210">
    <property type="entry name" value="PEP_carboxykinase_N"/>
</dbReference>
<keyword evidence="15" id="KW-0670">Pyruvate</keyword>
<feature type="domain" description="Phosphoenolpyruvate carboxykinase GTP-utilising N-terminal" evidence="14">
    <location>
        <begin position="48"/>
        <end position="269"/>
    </location>
</feature>
<evidence type="ECO:0000256" key="11">
    <source>
        <dbReference type="ARBA" id="ARBA00023211"/>
    </source>
</evidence>
<dbReference type="PANTHER" id="PTHR11561">
    <property type="entry name" value="PHOSPHOENOLPYRUVATE CARBOXYKINASE"/>
    <property type="match status" value="1"/>
</dbReference>
<dbReference type="eggNOG" id="KOG3749">
    <property type="taxonomic scope" value="Eukaryota"/>
</dbReference>
<dbReference type="Gene3D" id="3.90.228.20">
    <property type="match status" value="1"/>
</dbReference>
<dbReference type="EMBL" id="KE346361">
    <property type="protein sequence ID" value="KJE90567.1"/>
    <property type="molecule type" value="Genomic_DNA"/>
</dbReference>
<name>A0A0D2VKL6_CAPO3</name>
<dbReference type="EC" id="4.1.1.32" evidence="5"/>
<dbReference type="GO" id="GO:0030145">
    <property type="term" value="F:manganese ion binding"/>
    <property type="evidence" value="ECO:0007669"/>
    <property type="project" value="TreeGrafter"/>
</dbReference>
<dbReference type="InterPro" id="IPR013035">
    <property type="entry name" value="PEP_carboxykinase_C"/>
</dbReference>
<keyword evidence="9" id="KW-0210">Decarboxylase</keyword>
<keyword evidence="12" id="KW-0456">Lyase</keyword>
<dbReference type="Gene3D" id="2.170.8.10">
    <property type="entry name" value="Phosphoenolpyruvate Carboxykinase, domain 2"/>
    <property type="match status" value="1"/>
</dbReference>
<evidence type="ECO:0000313" key="15">
    <source>
        <dbReference type="EMBL" id="KJE90567.1"/>
    </source>
</evidence>
<evidence type="ECO:0000256" key="7">
    <source>
        <dbReference type="ARBA" id="ARBA00022723"/>
    </source>
</evidence>
<dbReference type="InterPro" id="IPR008209">
    <property type="entry name" value="PEP_carboxykinase_GTP"/>
</dbReference>
<dbReference type="InterPro" id="IPR035078">
    <property type="entry name" value="PEP_carboxykinase_GTP_N"/>
</dbReference>
<evidence type="ECO:0000256" key="10">
    <source>
        <dbReference type="ARBA" id="ARBA00023134"/>
    </source>
</evidence>
<dbReference type="FunFam" id="3.40.449.10:FF:000005">
    <property type="entry name" value="Phosphoenolpyruvate carboxykinase [GTP]"/>
    <property type="match status" value="1"/>
</dbReference>
<dbReference type="NCBIfam" id="NF003253">
    <property type="entry name" value="PRK04210.1"/>
    <property type="match status" value="1"/>
</dbReference>
<evidence type="ECO:0000256" key="12">
    <source>
        <dbReference type="ARBA" id="ARBA00023239"/>
    </source>
</evidence>
<dbReference type="InterPro" id="IPR018091">
    <property type="entry name" value="PEP_carboxykin_GTP_CS"/>
</dbReference>
<dbReference type="SUPFAM" id="SSF53795">
    <property type="entry name" value="PEP carboxykinase-like"/>
    <property type="match status" value="1"/>
</dbReference>
<dbReference type="CDD" id="cd00819">
    <property type="entry name" value="PEPCK_GTP"/>
    <property type="match status" value="1"/>
</dbReference>
<keyword evidence="10" id="KW-0342">GTP-binding</keyword>
<evidence type="ECO:0000256" key="1">
    <source>
        <dbReference type="ARBA" id="ARBA00001936"/>
    </source>
</evidence>
<dbReference type="RefSeq" id="XP_004364734.2">
    <property type="nucleotide sequence ID" value="XM_004364677.2"/>
</dbReference>
<evidence type="ECO:0000256" key="2">
    <source>
        <dbReference type="ARBA" id="ARBA00004742"/>
    </source>
</evidence>
<reference evidence="16" key="1">
    <citation type="submission" date="2011-02" db="EMBL/GenBank/DDBJ databases">
        <title>The Genome Sequence of Capsaspora owczarzaki ATCC 30864.</title>
        <authorList>
            <person name="Russ C."/>
            <person name="Cuomo C."/>
            <person name="Burger G."/>
            <person name="Gray M.W."/>
            <person name="Holland P.W.H."/>
            <person name="King N."/>
            <person name="Lang F.B.F."/>
            <person name="Roger A.J."/>
            <person name="Ruiz-Trillo I."/>
            <person name="Young S.K."/>
            <person name="Zeng Q."/>
            <person name="Gargeya S."/>
            <person name="Alvarado L."/>
            <person name="Berlin A."/>
            <person name="Chapman S.B."/>
            <person name="Chen Z."/>
            <person name="Freedman E."/>
            <person name="Gellesch M."/>
            <person name="Goldberg J."/>
            <person name="Griggs A."/>
            <person name="Gujja S."/>
            <person name="Heilman E."/>
            <person name="Heiman D."/>
            <person name="Howarth C."/>
            <person name="Mehta T."/>
            <person name="Neiman D."/>
            <person name="Pearson M."/>
            <person name="Roberts A."/>
            <person name="Saif S."/>
            <person name="Shea T."/>
            <person name="Shenoy N."/>
            <person name="Sisk P."/>
            <person name="Stolte C."/>
            <person name="Sykes S."/>
            <person name="White J."/>
            <person name="Yandava C."/>
            <person name="Haas B."/>
            <person name="Nusbaum C."/>
            <person name="Birren B."/>
        </authorList>
    </citation>
    <scope>NUCLEOTIDE SEQUENCE</scope>
    <source>
        <strain evidence="16">ATCC 30864</strain>
    </source>
</reference>
<keyword evidence="6" id="KW-0312">Gluconeogenesis</keyword>
<comment type="cofactor">
    <cofactor evidence="1">
        <name>Mn(2+)</name>
        <dbReference type="ChEBI" id="CHEBI:29035"/>
    </cofactor>
</comment>
<keyword evidence="15" id="KW-0418">Kinase</keyword>
<dbReference type="GO" id="GO:0016301">
    <property type="term" value="F:kinase activity"/>
    <property type="evidence" value="ECO:0007669"/>
    <property type="project" value="UniProtKB-KW"/>
</dbReference>
<evidence type="ECO:0000259" key="13">
    <source>
        <dbReference type="Pfam" id="PF00821"/>
    </source>
</evidence>
<dbReference type="Pfam" id="PF17297">
    <property type="entry name" value="PEPCK_N"/>
    <property type="match status" value="1"/>
</dbReference>
<dbReference type="PIRSF" id="PIRSF001348">
    <property type="entry name" value="PEP_carboxykinase_GTP"/>
    <property type="match status" value="1"/>
</dbReference>
<dbReference type="Pfam" id="PF00821">
    <property type="entry name" value="PEPCK_GTP"/>
    <property type="match status" value="1"/>
</dbReference>
<accession>A0A0D2VKL6</accession>
<keyword evidence="16" id="KW-1185">Reference proteome</keyword>
<dbReference type="Proteomes" id="UP000008743">
    <property type="component" value="Unassembled WGS sequence"/>
</dbReference>
<dbReference type="GO" id="GO:0005525">
    <property type="term" value="F:GTP binding"/>
    <property type="evidence" value="ECO:0007669"/>
    <property type="project" value="UniProtKB-KW"/>
</dbReference>
<dbReference type="Gene3D" id="3.40.449.10">
    <property type="entry name" value="Phosphoenolpyruvate Carboxykinase, domain 1"/>
    <property type="match status" value="1"/>
</dbReference>
<proteinExistence type="inferred from homology"/>
<evidence type="ECO:0000256" key="3">
    <source>
        <dbReference type="ARBA" id="ARBA00005796"/>
    </source>
</evidence>
<comment type="subunit">
    <text evidence="4">Monomer.</text>
</comment>
<keyword evidence="7" id="KW-0479">Metal-binding</keyword>
<dbReference type="GO" id="GO:0019543">
    <property type="term" value="P:propionate catabolic process"/>
    <property type="evidence" value="ECO:0007669"/>
    <property type="project" value="TreeGrafter"/>
</dbReference>
<keyword evidence="8" id="KW-0547">Nucleotide-binding</keyword>
<dbReference type="InParanoid" id="A0A0D2VKL6"/>
<dbReference type="OrthoDB" id="5841594at2759"/>
<dbReference type="GO" id="GO:0006107">
    <property type="term" value="P:oxaloacetate metabolic process"/>
    <property type="evidence" value="ECO:0007669"/>
    <property type="project" value="TreeGrafter"/>
</dbReference>
<evidence type="ECO:0000256" key="8">
    <source>
        <dbReference type="ARBA" id="ARBA00022741"/>
    </source>
</evidence>
<dbReference type="PROSITE" id="PS00505">
    <property type="entry name" value="PEPCK_GTP"/>
    <property type="match status" value="1"/>
</dbReference>
<dbReference type="AlphaFoldDB" id="A0A0D2VKL6"/>
<dbReference type="GO" id="GO:0042594">
    <property type="term" value="P:response to starvation"/>
    <property type="evidence" value="ECO:0007669"/>
    <property type="project" value="TreeGrafter"/>
</dbReference>
<dbReference type="GO" id="GO:0071333">
    <property type="term" value="P:cellular response to glucose stimulus"/>
    <property type="evidence" value="ECO:0007669"/>
    <property type="project" value="TreeGrafter"/>
</dbReference>
<feature type="domain" description="Phosphoenolpyruvate carboxykinase C-terminal P-loop" evidence="13">
    <location>
        <begin position="273"/>
        <end position="635"/>
    </location>
</feature>
<dbReference type="GO" id="GO:0006094">
    <property type="term" value="P:gluconeogenesis"/>
    <property type="evidence" value="ECO:0007669"/>
    <property type="project" value="UniProtKB-KW"/>
</dbReference>
<keyword evidence="11" id="KW-0464">Manganese</keyword>
<comment type="similarity">
    <text evidence="3">Belongs to the phosphoenolpyruvate carboxykinase [GTP] family.</text>
</comment>
<dbReference type="GO" id="GO:0005829">
    <property type="term" value="C:cytosol"/>
    <property type="evidence" value="ECO:0007669"/>
    <property type="project" value="TreeGrafter"/>
</dbReference>
<evidence type="ECO:0000259" key="14">
    <source>
        <dbReference type="Pfam" id="PF17297"/>
    </source>
</evidence>
<dbReference type="InterPro" id="IPR035077">
    <property type="entry name" value="PEP_carboxykinase_GTP_C"/>
</dbReference>
<organism evidence="15 16">
    <name type="scientific">Capsaspora owczarzaki (strain ATCC 30864)</name>
    <dbReference type="NCBI Taxonomy" id="595528"/>
    <lineage>
        <taxon>Eukaryota</taxon>
        <taxon>Filasterea</taxon>
        <taxon>Capsaspora</taxon>
    </lineage>
</organism>
<keyword evidence="15" id="KW-0808">Transferase</keyword>
<evidence type="ECO:0000256" key="6">
    <source>
        <dbReference type="ARBA" id="ARBA00022432"/>
    </source>
</evidence>
<dbReference type="GO" id="GO:0004613">
    <property type="term" value="F:phosphoenolpyruvate carboxykinase (GTP) activity"/>
    <property type="evidence" value="ECO:0007669"/>
    <property type="project" value="UniProtKB-EC"/>
</dbReference>
<evidence type="ECO:0000256" key="9">
    <source>
        <dbReference type="ARBA" id="ARBA00022793"/>
    </source>
</evidence>
<gene>
    <name evidence="15" type="ORF">CAOG_001866</name>
</gene>
<evidence type="ECO:0000256" key="5">
    <source>
        <dbReference type="ARBA" id="ARBA00012306"/>
    </source>
</evidence>
<dbReference type="PhylomeDB" id="A0A0D2VKL6"/>
<dbReference type="GO" id="GO:0033993">
    <property type="term" value="P:response to lipid"/>
    <property type="evidence" value="ECO:0007669"/>
    <property type="project" value="TreeGrafter"/>
</dbReference>
<protein>
    <recommendedName>
        <fullName evidence="5">phosphoenolpyruvate carboxykinase (GTP)</fullName>
        <ecNumber evidence="5">4.1.1.32</ecNumber>
    </recommendedName>
</protein>
<sequence length="641" mass="70066">MFSAVGLITSKNLHRTAYTATITARRLYALPANAINGAALNKHPKLKQWVEDKAKFFKADNVHVISGTEAENKDLIKILEKSGTIEQLNPKLRPNSFLARTDPKDVARAEDSTFICSKDKKDAGPTNNWVNPSEMRQRLDKLFAGTMRGRTMYVIPYSMGPIGSPISRIGVEVTDSPYVAVSMRIMTRVGQPVLDVLGANGEFVPCVHSIGAPLEAGAKDVPWPCNTKERAIVHFPETREIWSFGSGYGGNSLLGKKCFALRIASVIARDEGWLAEHMLILGITDPKGNKKYIAAAFPSACGKTNLAMLQPTIPGWKVECVGDDIAWMKIGADGTLRAINPENGFFGVAPGTSMKTNPNAMRSIEKNAFFTNVAKTADGDVWWEELSKEPPTGTLTSWLGKPWTAASAKTDGPAAHPNSRFTAPTVQCPIIDPKWNDPEGVPISAIVFGGRRPNLVPLVYEANNWQHGSFIGSAVSSEKTAAAEGDLGVLRHDPFAMLPFCGYNMGDYFGHWLSVGAKAKDASKLPKFFHVNWFRQENGKFLWPGFGENSRVLKWIFQRTNNENVARQTPIGLVPAEGALDTTGLDVKPEVMKKLLEVNPAGWLNEVAALRKYYATFGEALPKGIKAELDALETRLKAASK</sequence>
<dbReference type="HAMAP" id="MF_00452">
    <property type="entry name" value="PEPCK_GTP"/>
    <property type="match status" value="1"/>
</dbReference>
<comment type="pathway">
    <text evidence="2">Carbohydrate biosynthesis; gluconeogenesis.</text>
</comment>
<evidence type="ECO:0000256" key="4">
    <source>
        <dbReference type="ARBA" id="ARBA00011245"/>
    </source>
</evidence>